<dbReference type="OrthoDB" id="166924at2"/>
<dbReference type="Proteomes" id="UP000287188">
    <property type="component" value="Unassembled WGS sequence"/>
</dbReference>
<sequence length="68" mass="7767">MQTPTESQLPPALLTIPQVAEYLGVCRAHVYSLIHQGLPVIHLGRRVFVHPTSLQRWLMEQEHISRDA</sequence>
<gene>
    <name evidence="2" type="ORF">KDK_23690</name>
</gene>
<evidence type="ECO:0000313" key="2">
    <source>
        <dbReference type="EMBL" id="GCE18569.1"/>
    </source>
</evidence>
<feature type="domain" description="Helix-turn-helix" evidence="1">
    <location>
        <begin position="13"/>
        <end position="61"/>
    </location>
</feature>
<evidence type="ECO:0000313" key="3">
    <source>
        <dbReference type="Proteomes" id="UP000287188"/>
    </source>
</evidence>
<accession>A0A402AHJ4</accession>
<dbReference type="EMBL" id="BIFS01000001">
    <property type="protein sequence ID" value="GCE18569.1"/>
    <property type="molecule type" value="Genomic_DNA"/>
</dbReference>
<protein>
    <recommendedName>
        <fullName evidence="1">Helix-turn-helix domain-containing protein</fullName>
    </recommendedName>
</protein>
<dbReference type="NCBIfam" id="TIGR01764">
    <property type="entry name" value="excise"/>
    <property type="match status" value="1"/>
</dbReference>
<reference evidence="3" key="1">
    <citation type="submission" date="2018-12" db="EMBL/GenBank/DDBJ databases">
        <title>Tengunoibacter tsumagoiensis gen. nov., sp. nov., Dictyobacter kobayashii sp. nov., D. alpinus sp. nov., and D. joshuensis sp. nov. and description of Dictyobacteraceae fam. nov. within the order Ktedonobacterales isolated from Tengu-no-mugimeshi.</title>
        <authorList>
            <person name="Wang C.M."/>
            <person name="Zheng Y."/>
            <person name="Sakai Y."/>
            <person name="Toyoda A."/>
            <person name="Minakuchi Y."/>
            <person name="Abe K."/>
            <person name="Yokota A."/>
            <person name="Yabe S."/>
        </authorList>
    </citation>
    <scope>NUCLEOTIDE SEQUENCE [LARGE SCALE GENOMIC DNA]</scope>
    <source>
        <strain evidence="3">Uno11</strain>
    </source>
</reference>
<name>A0A402AHJ4_9CHLR</name>
<dbReference type="InterPro" id="IPR009061">
    <property type="entry name" value="DNA-bd_dom_put_sf"/>
</dbReference>
<comment type="caution">
    <text evidence="2">The sequence shown here is derived from an EMBL/GenBank/DDBJ whole genome shotgun (WGS) entry which is preliminary data.</text>
</comment>
<dbReference type="RefSeq" id="WP_126550085.1">
    <property type="nucleotide sequence ID" value="NZ_BIFS01000001.1"/>
</dbReference>
<evidence type="ECO:0000259" key="1">
    <source>
        <dbReference type="Pfam" id="PF12728"/>
    </source>
</evidence>
<dbReference type="InterPro" id="IPR010093">
    <property type="entry name" value="SinI_DNA-bd"/>
</dbReference>
<organism evidence="2 3">
    <name type="scientific">Dictyobacter kobayashii</name>
    <dbReference type="NCBI Taxonomy" id="2014872"/>
    <lineage>
        <taxon>Bacteria</taxon>
        <taxon>Bacillati</taxon>
        <taxon>Chloroflexota</taxon>
        <taxon>Ktedonobacteria</taxon>
        <taxon>Ktedonobacterales</taxon>
        <taxon>Dictyobacteraceae</taxon>
        <taxon>Dictyobacter</taxon>
    </lineage>
</organism>
<dbReference type="SUPFAM" id="SSF46955">
    <property type="entry name" value="Putative DNA-binding domain"/>
    <property type="match status" value="1"/>
</dbReference>
<dbReference type="InterPro" id="IPR041657">
    <property type="entry name" value="HTH_17"/>
</dbReference>
<dbReference type="AlphaFoldDB" id="A0A402AHJ4"/>
<dbReference type="GO" id="GO:0003677">
    <property type="term" value="F:DNA binding"/>
    <property type="evidence" value="ECO:0007669"/>
    <property type="project" value="InterPro"/>
</dbReference>
<keyword evidence="3" id="KW-1185">Reference proteome</keyword>
<dbReference type="Pfam" id="PF12728">
    <property type="entry name" value="HTH_17"/>
    <property type="match status" value="1"/>
</dbReference>
<proteinExistence type="predicted"/>